<name>A0A0A9E0X0_ARUDO</name>
<protein>
    <submittedName>
        <fullName evidence="2">Uncharacterized protein</fullName>
    </submittedName>
</protein>
<organism evidence="2">
    <name type="scientific">Arundo donax</name>
    <name type="common">Giant reed</name>
    <name type="synonym">Donax arundinaceus</name>
    <dbReference type="NCBI Taxonomy" id="35708"/>
    <lineage>
        <taxon>Eukaryota</taxon>
        <taxon>Viridiplantae</taxon>
        <taxon>Streptophyta</taxon>
        <taxon>Embryophyta</taxon>
        <taxon>Tracheophyta</taxon>
        <taxon>Spermatophyta</taxon>
        <taxon>Magnoliopsida</taxon>
        <taxon>Liliopsida</taxon>
        <taxon>Poales</taxon>
        <taxon>Poaceae</taxon>
        <taxon>PACMAD clade</taxon>
        <taxon>Arundinoideae</taxon>
        <taxon>Arundineae</taxon>
        <taxon>Arundo</taxon>
    </lineage>
</organism>
<evidence type="ECO:0000313" key="2">
    <source>
        <dbReference type="EMBL" id="JAD89607.1"/>
    </source>
</evidence>
<dbReference type="EMBL" id="GBRH01208288">
    <property type="protein sequence ID" value="JAD89607.1"/>
    <property type="molecule type" value="Transcribed_RNA"/>
</dbReference>
<sequence length="133" mass="14306">MRRSTNPTDPDGHLASAPDPRRDQAPGRPTRGAPRPPPRQPGRPAPGLPAVRYAPVPLRGHLRLAPFPAFPSTSAPPPPPPPRPPPRRPTPRGRRLLPPPRPLPSRRLPPRSLCRHDGPARQAPTFPAGAPPA</sequence>
<reference evidence="2" key="1">
    <citation type="submission" date="2014-09" db="EMBL/GenBank/DDBJ databases">
        <authorList>
            <person name="Magalhaes I.L.F."/>
            <person name="Oliveira U."/>
            <person name="Santos F.R."/>
            <person name="Vidigal T.H.D.A."/>
            <person name="Brescovit A.D."/>
            <person name="Santos A.J."/>
        </authorList>
    </citation>
    <scope>NUCLEOTIDE SEQUENCE</scope>
    <source>
        <tissue evidence="2">Shoot tissue taken approximately 20 cm above the soil surface</tissue>
    </source>
</reference>
<feature type="compositionally biased region" description="Basic residues" evidence="1">
    <location>
        <begin position="85"/>
        <end position="95"/>
    </location>
</feature>
<feature type="region of interest" description="Disordered" evidence="1">
    <location>
        <begin position="1"/>
        <end position="133"/>
    </location>
</feature>
<evidence type="ECO:0000256" key="1">
    <source>
        <dbReference type="SAM" id="MobiDB-lite"/>
    </source>
</evidence>
<dbReference type="AlphaFoldDB" id="A0A0A9E0X0"/>
<feature type="compositionally biased region" description="Pro residues" evidence="1">
    <location>
        <begin position="74"/>
        <end position="84"/>
    </location>
</feature>
<feature type="compositionally biased region" description="Pro residues" evidence="1">
    <location>
        <begin position="34"/>
        <end position="47"/>
    </location>
</feature>
<reference evidence="2" key="2">
    <citation type="journal article" date="2015" name="Data Brief">
        <title>Shoot transcriptome of the giant reed, Arundo donax.</title>
        <authorList>
            <person name="Barrero R.A."/>
            <person name="Guerrero F.D."/>
            <person name="Moolhuijzen P."/>
            <person name="Goolsby J.A."/>
            <person name="Tidwell J."/>
            <person name="Bellgard S.E."/>
            <person name="Bellgard M.I."/>
        </authorList>
    </citation>
    <scope>NUCLEOTIDE SEQUENCE</scope>
    <source>
        <tissue evidence="2">Shoot tissue taken approximately 20 cm above the soil surface</tissue>
    </source>
</reference>
<proteinExistence type="predicted"/>
<accession>A0A0A9E0X0</accession>